<reference evidence="4 5" key="2">
    <citation type="submission" date="2025-04" db="UniProtKB">
        <authorList>
            <consortium name="RefSeq"/>
        </authorList>
    </citation>
    <scope>IDENTIFICATION</scope>
    <source>
        <tissue evidence="4 5">Blood</tissue>
    </source>
</reference>
<evidence type="ECO:0000313" key="4">
    <source>
        <dbReference type="RefSeq" id="XP_017351043.1"/>
    </source>
</evidence>
<sequence length="272" mass="31001">MSSDDHHVSVMKGKSRAFWIVLAGVFLTARVCDAACMRRNFKDYITDNLLLDHWFQMKNFTPTGEEVKVQHEFLAVINTICSSFLANERFYRTHPYNESMKTKLVWTYKELVNELVNHGARDKTDTVQFCRNHTCSESYSTSFINTTQFENIYKKVCNWTGPAPECPFPQIHSGTTAAVSPTSTPHAPEPGQQTSREPTNENVSSQSIISDAENSKTQGVSPFLVVSVAMNFILVLLIIFIIYHYKRRSTSSGNQHDNQEHLSLHKDQIRSE</sequence>
<evidence type="ECO:0000313" key="5">
    <source>
        <dbReference type="RefSeq" id="XP_017351063.1"/>
    </source>
</evidence>
<keyword evidence="2" id="KW-0812">Transmembrane</keyword>
<dbReference type="KEGG" id="ipu:108280514"/>
<name>A0A2D0T850_ICTPU</name>
<evidence type="ECO:0000256" key="1">
    <source>
        <dbReference type="SAM" id="MobiDB-lite"/>
    </source>
</evidence>
<dbReference type="AlphaFoldDB" id="A0A2D0T850"/>
<protein>
    <submittedName>
        <fullName evidence="4 5">Uncharacterized protein LOC108280514 isoform X1</fullName>
    </submittedName>
</protein>
<dbReference type="RefSeq" id="XP_017351063.1">
    <property type="nucleotide sequence ID" value="XM_017495574.3"/>
</dbReference>
<organism evidence="3 5">
    <name type="scientific">Ictalurus punctatus</name>
    <name type="common">Channel catfish</name>
    <name type="synonym">Silurus punctatus</name>
    <dbReference type="NCBI Taxonomy" id="7998"/>
    <lineage>
        <taxon>Eukaryota</taxon>
        <taxon>Metazoa</taxon>
        <taxon>Chordata</taxon>
        <taxon>Craniata</taxon>
        <taxon>Vertebrata</taxon>
        <taxon>Euteleostomi</taxon>
        <taxon>Actinopterygii</taxon>
        <taxon>Neopterygii</taxon>
        <taxon>Teleostei</taxon>
        <taxon>Ostariophysi</taxon>
        <taxon>Siluriformes</taxon>
        <taxon>Ictaluridae</taxon>
        <taxon>Ictalurus</taxon>
    </lineage>
</organism>
<dbReference type="Proteomes" id="UP000221080">
    <property type="component" value="Chromosome 2"/>
</dbReference>
<dbReference type="OrthoDB" id="8941356at2759"/>
<feature type="compositionally biased region" description="Polar residues" evidence="1">
    <location>
        <begin position="172"/>
        <end position="209"/>
    </location>
</feature>
<accession>A0A2D0T850</accession>
<proteinExistence type="predicted"/>
<gene>
    <name evidence="4 5" type="primary">LOC108280514</name>
</gene>
<dbReference type="GeneID" id="108280514"/>
<evidence type="ECO:0000313" key="3">
    <source>
        <dbReference type="Proteomes" id="UP000221080"/>
    </source>
</evidence>
<feature type="compositionally biased region" description="Basic and acidic residues" evidence="1">
    <location>
        <begin position="257"/>
        <end position="272"/>
    </location>
</feature>
<keyword evidence="3" id="KW-1185">Reference proteome</keyword>
<feature type="transmembrane region" description="Helical" evidence="2">
    <location>
        <begin position="223"/>
        <end position="243"/>
    </location>
</feature>
<evidence type="ECO:0000256" key="2">
    <source>
        <dbReference type="SAM" id="Phobius"/>
    </source>
</evidence>
<dbReference type="RefSeq" id="XP_017351043.1">
    <property type="nucleotide sequence ID" value="XM_017495554.3"/>
</dbReference>
<reference evidence="3" key="1">
    <citation type="journal article" date="2016" name="Nat. Commun.">
        <title>The channel catfish genome sequence provides insights into the evolution of scale formation in teleosts.</title>
        <authorList>
            <person name="Liu Z."/>
            <person name="Liu S."/>
            <person name="Yao J."/>
            <person name="Bao L."/>
            <person name="Zhang J."/>
            <person name="Li Y."/>
            <person name="Jiang C."/>
            <person name="Sun L."/>
            <person name="Wang R."/>
            <person name="Zhang Y."/>
            <person name="Zhou T."/>
            <person name="Zeng Q."/>
            <person name="Fu Q."/>
            <person name="Gao S."/>
            <person name="Li N."/>
            <person name="Koren S."/>
            <person name="Jiang Y."/>
            <person name="Zimin A."/>
            <person name="Xu P."/>
            <person name="Phillippy A.M."/>
            <person name="Geng X."/>
            <person name="Song L."/>
            <person name="Sun F."/>
            <person name="Li C."/>
            <person name="Wang X."/>
            <person name="Chen A."/>
            <person name="Jin Y."/>
            <person name="Yuan Z."/>
            <person name="Yang Y."/>
            <person name="Tan S."/>
            <person name="Peatman E."/>
            <person name="Lu J."/>
            <person name="Qin Z."/>
            <person name="Dunham R."/>
            <person name="Li Z."/>
            <person name="Sonstegard T."/>
            <person name="Feng J."/>
            <person name="Danzmann R.G."/>
            <person name="Schroeder S."/>
            <person name="Scheffler B."/>
            <person name="Duke M.V."/>
            <person name="Ballard L."/>
            <person name="Kucuktas H."/>
            <person name="Kaltenboeck L."/>
            <person name="Liu H."/>
            <person name="Armbruster J."/>
            <person name="Xie Y."/>
            <person name="Kirby M.L."/>
            <person name="Tian Y."/>
            <person name="Flanagan M.E."/>
            <person name="Mu W."/>
            <person name="Waldbieser G.C."/>
        </authorList>
    </citation>
    <scope>NUCLEOTIDE SEQUENCE [LARGE SCALE GENOMIC DNA]</scope>
    <source>
        <strain evidence="3">SDA103</strain>
    </source>
</reference>
<keyword evidence="2" id="KW-0472">Membrane</keyword>
<feature type="region of interest" description="Disordered" evidence="1">
    <location>
        <begin position="250"/>
        <end position="272"/>
    </location>
</feature>
<keyword evidence="2" id="KW-1133">Transmembrane helix</keyword>
<feature type="region of interest" description="Disordered" evidence="1">
    <location>
        <begin position="170"/>
        <end position="213"/>
    </location>
</feature>